<proteinExistence type="predicted"/>
<dbReference type="AlphaFoldDB" id="A0AAW9E781"/>
<reference evidence="2" key="1">
    <citation type="submission" date="2023-11" db="EMBL/GenBank/DDBJ databases">
        <title>Detection of rare carbapenemases in Enterobacterales - comparison of two colorimetric and two CIM-based carbapenemase assays.</title>
        <authorList>
            <person name="Schaffarczyk L."/>
            <person name="Noster J."/>
            <person name="Stelzer Y."/>
            <person name="Sattler J."/>
            <person name="Gatermann S."/>
            <person name="Hamprecht A."/>
        </authorList>
    </citation>
    <scope>NUCLEOTIDE SEQUENCE</scope>
    <source>
        <strain evidence="2">CIM-Cont-037</strain>
    </source>
</reference>
<evidence type="ECO:0000256" key="1">
    <source>
        <dbReference type="SAM" id="Phobius"/>
    </source>
</evidence>
<name>A0AAW9E781_KLEAE</name>
<keyword evidence="1" id="KW-0472">Membrane</keyword>
<evidence type="ECO:0000313" key="2">
    <source>
        <dbReference type="EMBL" id="MDX7017050.1"/>
    </source>
</evidence>
<organism evidence="2 3">
    <name type="scientific">Klebsiella aerogenes</name>
    <name type="common">Enterobacter aerogenes</name>
    <dbReference type="NCBI Taxonomy" id="548"/>
    <lineage>
        <taxon>Bacteria</taxon>
        <taxon>Pseudomonadati</taxon>
        <taxon>Pseudomonadota</taxon>
        <taxon>Gammaproteobacteria</taxon>
        <taxon>Enterobacterales</taxon>
        <taxon>Enterobacteriaceae</taxon>
        <taxon>Klebsiella/Raoultella group</taxon>
        <taxon>Klebsiella</taxon>
    </lineage>
</organism>
<dbReference type="EMBL" id="JAWZZT010000023">
    <property type="protein sequence ID" value="MDX7017050.1"/>
    <property type="molecule type" value="Genomic_DNA"/>
</dbReference>
<feature type="transmembrane region" description="Helical" evidence="1">
    <location>
        <begin position="44"/>
        <end position="62"/>
    </location>
</feature>
<feature type="transmembrane region" description="Helical" evidence="1">
    <location>
        <begin position="21"/>
        <end position="38"/>
    </location>
</feature>
<evidence type="ECO:0000313" key="3">
    <source>
        <dbReference type="Proteomes" id="UP001279012"/>
    </source>
</evidence>
<accession>A0AAW9E781</accession>
<keyword evidence="1" id="KW-0812">Transmembrane</keyword>
<keyword evidence="1" id="KW-1133">Transmembrane helix</keyword>
<comment type="caution">
    <text evidence="2">The sequence shown here is derived from an EMBL/GenBank/DDBJ whole genome shotgun (WGS) entry which is preliminary data.</text>
</comment>
<sequence length="190" mass="21084">MRVPSRFLFPLAAKPRLSLPRLLLAIIIVGALIGGVIAALGSGAWWVLLVLLIVTIVSNRRWRMRRAKLAEQRAGQTICQFARAFDISLVDSWVIRAVWLTLDNQLNQSMPSAPALAFAAGDRLDEDLELVGDDDDLYELLQEAAQRCGRDLSGLEDNPWLPVLTVGDMVRALNAQPMTPARQQRIVIHP</sequence>
<protein>
    <submittedName>
        <fullName evidence="2">Uncharacterized protein</fullName>
    </submittedName>
</protein>
<dbReference type="Proteomes" id="UP001279012">
    <property type="component" value="Unassembled WGS sequence"/>
</dbReference>
<dbReference type="RefSeq" id="WP_015368872.1">
    <property type="nucleotide sequence ID" value="NZ_AP022108.1"/>
</dbReference>
<gene>
    <name evidence="2" type="ORF">SJ059_21585</name>
</gene>